<protein>
    <submittedName>
        <fullName evidence="1">Photorhabdus luminescens subsp. laumondii TTO1 complete genome segment 13/17</fullName>
    </submittedName>
</protein>
<dbReference type="KEGG" id="plu:plu3702"/>
<organism evidence="1 2">
    <name type="scientific">Photorhabdus laumondii subsp. laumondii (strain DSM 15139 / CIP 105565 / TT01)</name>
    <name type="common">Photorhabdus luminescens subsp. laumondii</name>
    <dbReference type="NCBI Taxonomy" id="243265"/>
    <lineage>
        <taxon>Bacteria</taxon>
        <taxon>Pseudomonadati</taxon>
        <taxon>Pseudomonadota</taxon>
        <taxon>Gammaproteobacteria</taxon>
        <taxon>Enterobacterales</taxon>
        <taxon>Morganellaceae</taxon>
        <taxon>Photorhabdus</taxon>
    </lineage>
</organism>
<name>Q7N111_PHOLL</name>
<dbReference type="AlphaFoldDB" id="Q7N111"/>
<dbReference type="eggNOG" id="COG3210">
    <property type="taxonomic scope" value="Bacteria"/>
</dbReference>
<dbReference type="HOGENOM" id="CLU_071566_0_0_6"/>
<proteinExistence type="predicted"/>
<gene>
    <name evidence="1" type="ordered locus">plu3702</name>
</gene>
<evidence type="ECO:0000313" key="1">
    <source>
        <dbReference type="EMBL" id="CAE16075.1"/>
    </source>
</evidence>
<evidence type="ECO:0000313" key="2">
    <source>
        <dbReference type="Proteomes" id="UP000002514"/>
    </source>
</evidence>
<dbReference type="Proteomes" id="UP000002514">
    <property type="component" value="Chromosome"/>
</dbReference>
<accession>Q7N111</accession>
<sequence length="335" mass="36188">MAVNFAMEWVVADNNALSMGSLFGAEGAKHFEGAGSLAQKMAQSGATSEEINAALTHYLKGQVPDGQDPAKGLIIAWGNFFGVPLDVVLSNEQMTPQKAAEIVAGGIPTSEAKLIQFAAAKAYLSLSKYQSIEAVDRKNSSTIDNLMKEKAQTAKIGEIALGADKNISHTNVNSKASLGTKIDKSIVIVDKEHLPTSVSSTFKAGKYETVITQEPVTLFRKFGGVNDQAKLDGGYATTTQNAGRNETAVYKNWSTTRFEAEIEVPKNTKLNIGSVGEQPPLSNNPKYIGGADQILLPRNYPMDWIKSIRDGKTGNVYTYEEFKKTFPDQITNKGK</sequence>
<reference evidence="2" key="1">
    <citation type="journal article" date="2003" name="Nat. Biotechnol.">
        <title>The genome sequence of the entomopathogenic bacterium Photorhabdus luminescens.</title>
        <authorList>
            <person name="Duchaud E."/>
            <person name="Rusniok C."/>
            <person name="Frangeul L."/>
            <person name="Buchrieser C."/>
            <person name="Givaudan A."/>
            <person name="Taourit S."/>
            <person name="Bocs S."/>
            <person name="Boursaux-Eude C."/>
            <person name="Chandler M."/>
            <person name="Charles J.-F."/>
            <person name="Dassa E."/>
            <person name="Derose R."/>
            <person name="Derzelle S."/>
            <person name="Freyssinet G."/>
            <person name="Gaudriault S."/>
            <person name="Medigue C."/>
            <person name="Lanois A."/>
            <person name="Powell K."/>
            <person name="Siguier P."/>
            <person name="Vincent R."/>
            <person name="Wingate V."/>
            <person name="Zouine M."/>
            <person name="Glaser P."/>
            <person name="Boemare N."/>
            <person name="Danchin A."/>
            <person name="Kunst F."/>
        </authorList>
    </citation>
    <scope>NUCLEOTIDE SEQUENCE [LARGE SCALE GENOMIC DNA]</scope>
    <source>
        <strain evidence="2">DSM 15139 / CIP 105565 / TT01</strain>
    </source>
</reference>
<dbReference type="EMBL" id="BX571871">
    <property type="protein sequence ID" value="CAE16075.1"/>
    <property type="molecule type" value="Genomic_DNA"/>
</dbReference>
<keyword evidence="2" id="KW-1185">Reference proteome</keyword>